<dbReference type="CDD" id="cd00207">
    <property type="entry name" value="fer2"/>
    <property type="match status" value="1"/>
</dbReference>
<comment type="caution">
    <text evidence="3">The sequence shown here is derived from an EMBL/GenBank/DDBJ whole genome shotgun (WGS) entry which is preliminary data.</text>
</comment>
<dbReference type="Gene3D" id="3.40.50.80">
    <property type="entry name" value="Nucleotide-binding domain of ferredoxin-NADP reductase (FNR) module"/>
    <property type="match status" value="1"/>
</dbReference>
<dbReference type="GO" id="GO:0051537">
    <property type="term" value="F:2 iron, 2 sulfur cluster binding"/>
    <property type="evidence" value="ECO:0007669"/>
    <property type="project" value="InterPro"/>
</dbReference>
<reference evidence="3 4" key="1">
    <citation type="journal article" date="2012" name="J. Bacteriol.">
        <title>Draft genome sequence of the nitrophenol-degrading actinomycete Rhodococcus imtechensis RKJ300.</title>
        <authorList>
            <person name="Vikram S."/>
            <person name="Kumar S."/>
            <person name="Subramanian S."/>
            <person name="Raghava G.P."/>
        </authorList>
    </citation>
    <scope>NUCLEOTIDE SEQUENCE [LARGE SCALE GENOMIC DNA]</scope>
    <source>
        <strain evidence="3 4">RKJ300</strain>
    </source>
</reference>
<dbReference type="InterPro" id="IPR001041">
    <property type="entry name" value="2Fe-2S_ferredoxin-type"/>
</dbReference>
<dbReference type="Gene3D" id="3.10.20.30">
    <property type="match status" value="1"/>
</dbReference>
<dbReference type="Proteomes" id="UP000006447">
    <property type="component" value="Unassembled WGS sequence"/>
</dbReference>
<evidence type="ECO:0000313" key="3">
    <source>
        <dbReference type="EMBL" id="EID81785.1"/>
    </source>
</evidence>
<dbReference type="Gene3D" id="2.40.30.10">
    <property type="entry name" value="Translation factors"/>
    <property type="match status" value="1"/>
</dbReference>
<evidence type="ECO:0000259" key="1">
    <source>
        <dbReference type="PROSITE" id="PS51085"/>
    </source>
</evidence>
<dbReference type="CDD" id="cd06185">
    <property type="entry name" value="PDR_like"/>
    <property type="match status" value="1"/>
</dbReference>
<dbReference type="InterPro" id="IPR052353">
    <property type="entry name" value="Benzoxazolinone_Detox_Enz"/>
</dbReference>
<accession>I0WZG9</accession>
<dbReference type="PANTHER" id="PTHR30212">
    <property type="entry name" value="PROTEIN YIIM"/>
    <property type="match status" value="1"/>
</dbReference>
<name>I0WZG9_RHOOP</name>
<dbReference type="InterPro" id="IPR017938">
    <property type="entry name" value="Riboflavin_synthase-like_b-brl"/>
</dbReference>
<dbReference type="InterPro" id="IPR036010">
    <property type="entry name" value="2Fe-2S_ferredoxin-like_sf"/>
</dbReference>
<dbReference type="SUPFAM" id="SSF54292">
    <property type="entry name" value="2Fe-2S ferredoxin-like"/>
    <property type="match status" value="1"/>
</dbReference>
<feature type="domain" description="FAD-binding FR-type" evidence="2">
    <location>
        <begin position="9"/>
        <end position="121"/>
    </location>
</feature>
<dbReference type="SUPFAM" id="SSF52343">
    <property type="entry name" value="Ferredoxin reductase-like, C-terminal NADP-linked domain"/>
    <property type="match status" value="1"/>
</dbReference>
<evidence type="ECO:0000313" key="4">
    <source>
        <dbReference type="Proteomes" id="UP000006447"/>
    </source>
</evidence>
<dbReference type="PROSITE" id="PS51085">
    <property type="entry name" value="2FE2S_FER_2"/>
    <property type="match status" value="1"/>
</dbReference>
<dbReference type="EMBL" id="AJJH01000010">
    <property type="protein sequence ID" value="EID81785.1"/>
    <property type="molecule type" value="Genomic_DNA"/>
</dbReference>
<evidence type="ECO:0000259" key="2">
    <source>
        <dbReference type="PROSITE" id="PS51384"/>
    </source>
</evidence>
<dbReference type="PROSITE" id="PS51384">
    <property type="entry name" value="FAD_FR"/>
    <property type="match status" value="1"/>
</dbReference>
<dbReference type="Pfam" id="PF00111">
    <property type="entry name" value="Fer2"/>
    <property type="match status" value="1"/>
</dbReference>
<protein>
    <submittedName>
        <fullName evidence="3">Ferredoxin</fullName>
    </submittedName>
</protein>
<dbReference type="InterPro" id="IPR012675">
    <property type="entry name" value="Beta-grasp_dom_sf"/>
</dbReference>
<dbReference type="PROSITE" id="PS00197">
    <property type="entry name" value="2FE2S_FER_1"/>
    <property type="match status" value="1"/>
</dbReference>
<dbReference type="InterPro" id="IPR017927">
    <property type="entry name" value="FAD-bd_FR_type"/>
</dbReference>
<feature type="domain" description="2Fe-2S ferredoxin-type" evidence="1">
    <location>
        <begin position="244"/>
        <end position="331"/>
    </location>
</feature>
<dbReference type="RefSeq" id="WP_007295713.1">
    <property type="nucleotide sequence ID" value="NZ_AJJH01000010.1"/>
</dbReference>
<dbReference type="InterPro" id="IPR006058">
    <property type="entry name" value="2Fe2S_fd_BS"/>
</dbReference>
<sequence>MMDVAAAEPVWRESELSSSVDLLALRVVGKASMGPDIVVVTLEHADGLELPPWEPGAHISILLPPGIERQYSLCGESSHTRWRIAVKRVENGRGGSQYIHDSLGIDDVVKARMPRNNFRLVSAERYLFIAGGIGITPLLPMIRDVAFRGLPWELHFAIRNVAAVPFENELRALPNGAMTVYADDAGKLLQLAKVVHTLQVGFKVFCCGPVTMMDELEALAAGWEPSTLHLERFSSAQTVSEGDHPFTVYLEKTGRSVEVGADETILDAVRRAGVTVQSSCREGLCGTCETPVLSGAVDHRDSILTPGEKDEGNYMMICVSRASDLKLRLDL</sequence>
<dbReference type="SUPFAM" id="SSF63380">
    <property type="entry name" value="Riboflavin synthase domain-like"/>
    <property type="match status" value="1"/>
</dbReference>
<dbReference type="PANTHER" id="PTHR30212:SF2">
    <property type="entry name" value="PROTEIN YIIM"/>
    <property type="match status" value="1"/>
</dbReference>
<dbReference type="PRINTS" id="PR00409">
    <property type="entry name" value="PHDIOXRDTASE"/>
</dbReference>
<gene>
    <name evidence="3" type="ORF">W59_01404</name>
</gene>
<proteinExistence type="predicted"/>
<dbReference type="InterPro" id="IPR039261">
    <property type="entry name" value="FNR_nucleotide-bd"/>
</dbReference>
<dbReference type="AlphaFoldDB" id="I0WZG9"/>
<organism evidence="3 4">
    <name type="scientific">Rhodococcus opacus RKJ300 = JCM 13270</name>
    <dbReference type="NCBI Taxonomy" id="1165867"/>
    <lineage>
        <taxon>Bacteria</taxon>
        <taxon>Bacillati</taxon>
        <taxon>Actinomycetota</taxon>
        <taxon>Actinomycetes</taxon>
        <taxon>Mycobacteriales</taxon>
        <taxon>Nocardiaceae</taxon>
        <taxon>Rhodococcus</taxon>
    </lineage>
</organism>
<dbReference type="GO" id="GO:0016491">
    <property type="term" value="F:oxidoreductase activity"/>
    <property type="evidence" value="ECO:0007669"/>
    <property type="project" value="InterPro"/>
</dbReference>